<accession>A0A0G1J6S9</accession>
<protein>
    <submittedName>
        <fullName evidence="1">Uncharacterized protein</fullName>
    </submittedName>
</protein>
<name>A0A0G1J6S9_9BACT</name>
<evidence type="ECO:0000313" key="2">
    <source>
        <dbReference type="Proteomes" id="UP000034736"/>
    </source>
</evidence>
<evidence type="ECO:0000313" key="1">
    <source>
        <dbReference type="EMBL" id="KKT39752.1"/>
    </source>
</evidence>
<gene>
    <name evidence="1" type="ORF">UW30_C0028G0008</name>
</gene>
<dbReference type="AlphaFoldDB" id="A0A0G1J6S9"/>
<dbReference type="STRING" id="1618647.UW30_C0028G0008"/>
<comment type="caution">
    <text evidence="1">The sequence shown here is derived from an EMBL/GenBank/DDBJ whole genome shotgun (WGS) entry which is preliminary data.</text>
</comment>
<proteinExistence type="predicted"/>
<sequence>MVDNNIHKNNMKIYLGTDHAGFELSFNINYDIN</sequence>
<dbReference type="Proteomes" id="UP000034736">
    <property type="component" value="Unassembled WGS sequence"/>
</dbReference>
<organism evidence="1 2">
    <name type="scientific">Candidatus Giovannonibacteria bacterium GW2011_GWA2_44_13b</name>
    <dbReference type="NCBI Taxonomy" id="1618647"/>
    <lineage>
        <taxon>Bacteria</taxon>
        <taxon>Candidatus Giovannoniibacteriota</taxon>
    </lineage>
</organism>
<dbReference type="EMBL" id="LCHU01000028">
    <property type="protein sequence ID" value="KKT39752.1"/>
    <property type="molecule type" value="Genomic_DNA"/>
</dbReference>
<reference evidence="1 2" key="1">
    <citation type="journal article" date="2015" name="Nature">
        <title>rRNA introns, odd ribosomes, and small enigmatic genomes across a large radiation of phyla.</title>
        <authorList>
            <person name="Brown C.T."/>
            <person name="Hug L.A."/>
            <person name="Thomas B.C."/>
            <person name="Sharon I."/>
            <person name="Castelle C.J."/>
            <person name="Singh A."/>
            <person name="Wilkins M.J."/>
            <person name="Williams K.H."/>
            <person name="Banfield J.F."/>
        </authorList>
    </citation>
    <scope>NUCLEOTIDE SEQUENCE [LARGE SCALE GENOMIC DNA]</scope>
</reference>